<keyword evidence="3" id="KW-1185">Reference proteome</keyword>
<reference evidence="2" key="2">
    <citation type="submission" date="2020-11" db="EMBL/GenBank/DDBJ databases">
        <authorList>
            <person name="McCartney M.A."/>
            <person name="Auch B."/>
            <person name="Kono T."/>
            <person name="Mallez S."/>
            <person name="Becker A."/>
            <person name="Gohl D.M."/>
            <person name="Silverstein K.A.T."/>
            <person name="Koren S."/>
            <person name="Bechman K.B."/>
            <person name="Herman A."/>
            <person name="Abrahante J.E."/>
            <person name="Garbe J."/>
        </authorList>
    </citation>
    <scope>NUCLEOTIDE SEQUENCE</scope>
    <source>
        <strain evidence="2">Duluth1</strain>
        <tissue evidence="2">Whole animal</tissue>
    </source>
</reference>
<gene>
    <name evidence="2" type="ORF">DPMN_030009</name>
</gene>
<protein>
    <submittedName>
        <fullName evidence="2">Uncharacterized protein</fullName>
    </submittedName>
</protein>
<name>A0A9D4LZK8_DREPO</name>
<reference evidence="2" key="1">
    <citation type="journal article" date="2019" name="bioRxiv">
        <title>The Genome of the Zebra Mussel, Dreissena polymorpha: A Resource for Invasive Species Research.</title>
        <authorList>
            <person name="McCartney M.A."/>
            <person name="Auch B."/>
            <person name="Kono T."/>
            <person name="Mallez S."/>
            <person name="Zhang Y."/>
            <person name="Obille A."/>
            <person name="Becker A."/>
            <person name="Abrahante J.E."/>
            <person name="Garbe J."/>
            <person name="Badalamenti J.P."/>
            <person name="Herman A."/>
            <person name="Mangelson H."/>
            <person name="Liachko I."/>
            <person name="Sullivan S."/>
            <person name="Sone E.D."/>
            <person name="Koren S."/>
            <person name="Silverstein K.A.T."/>
            <person name="Beckman K.B."/>
            <person name="Gohl D.M."/>
        </authorList>
    </citation>
    <scope>NUCLEOTIDE SEQUENCE</scope>
    <source>
        <strain evidence="2">Duluth1</strain>
        <tissue evidence="2">Whole animal</tissue>
    </source>
</reference>
<organism evidence="2 3">
    <name type="scientific">Dreissena polymorpha</name>
    <name type="common">Zebra mussel</name>
    <name type="synonym">Mytilus polymorpha</name>
    <dbReference type="NCBI Taxonomy" id="45954"/>
    <lineage>
        <taxon>Eukaryota</taxon>
        <taxon>Metazoa</taxon>
        <taxon>Spiralia</taxon>
        <taxon>Lophotrochozoa</taxon>
        <taxon>Mollusca</taxon>
        <taxon>Bivalvia</taxon>
        <taxon>Autobranchia</taxon>
        <taxon>Heteroconchia</taxon>
        <taxon>Euheterodonta</taxon>
        <taxon>Imparidentia</taxon>
        <taxon>Neoheterodontei</taxon>
        <taxon>Myida</taxon>
        <taxon>Dreissenoidea</taxon>
        <taxon>Dreissenidae</taxon>
        <taxon>Dreissena</taxon>
    </lineage>
</organism>
<accession>A0A9D4LZK8</accession>
<evidence type="ECO:0000313" key="3">
    <source>
        <dbReference type="Proteomes" id="UP000828390"/>
    </source>
</evidence>
<dbReference type="AlphaFoldDB" id="A0A9D4LZK8"/>
<dbReference type="EMBL" id="JAIWYP010000002">
    <property type="protein sequence ID" value="KAH3866886.1"/>
    <property type="molecule type" value="Genomic_DNA"/>
</dbReference>
<sequence>MEIVRDIARRRPGMAFLYHDTQFRLLRESVLMPWDRIHTEYWLMACMSFQQPQQPFRPKQPPNRSYSTGPPSNGFSKKPVGISISESDKEQAAKAQSQSNIDPARSTK</sequence>
<proteinExistence type="predicted"/>
<evidence type="ECO:0000256" key="1">
    <source>
        <dbReference type="SAM" id="MobiDB-lite"/>
    </source>
</evidence>
<evidence type="ECO:0000313" key="2">
    <source>
        <dbReference type="EMBL" id="KAH3866886.1"/>
    </source>
</evidence>
<dbReference type="Proteomes" id="UP000828390">
    <property type="component" value="Unassembled WGS sequence"/>
</dbReference>
<feature type="region of interest" description="Disordered" evidence="1">
    <location>
        <begin position="52"/>
        <end position="108"/>
    </location>
</feature>
<comment type="caution">
    <text evidence="2">The sequence shown here is derived from an EMBL/GenBank/DDBJ whole genome shotgun (WGS) entry which is preliminary data.</text>
</comment>
<feature type="compositionally biased region" description="Polar residues" evidence="1">
    <location>
        <begin position="63"/>
        <end position="75"/>
    </location>
</feature>